<feature type="coiled-coil region" evidence="8">
    <location>
        <begin position="78"/>
        <end position="143"/>
    </location>
</feature>
<reference evidence="10 11" key="1">
    <citation type="submission" date="2020-11" db="EMBL/GenBank/DDBJ databases">
        <authorList>
            <person name="Peeters C."/>
        </authorList>
    </citation>
    <scope>NUCLEOTIDE SEQUENCE [LARGE SCALE GENOMIC DNA]</scope>
    <source>
        <strain evidence="10 11">LMG 8286</strain>
    </source>
</reference>
<evidence type="ECO:0000256" key="5">
    <source>
        <dbReference type="ARBA" id="ARBA00022795"/>
    </source>
</evidence>
<evidence type="ECO:0000256" key="7">
    <source>
        <dbReference type="ARBA" id="ARBA00023225"/>
    </source>
</evidence>
<dbReference type="PANTHER" id="PTHR34982">
    <property type="entry name" value="YOP PROTEINS TRANSLOCATION PROTEIN L"/>
    <property type="match status" value="1"/>
</dbReference>
<keyword evidence="8" id="KW-0175">Coiled coil</keyword>
<dbReference type="InterPro" id="IPR051472">
    <property type="entry name" value="T3SS_Stator/FliH"/>
</dbReference>
<dbReference type="EMBL" id="CAJHOE010000001">
    <property type="protein sequence ID" value="CAD7286229.1"/>
    <property type="molecule type" value="Genomic_DNA"/>
</dbReference>
<dbReference type="NCBIfam" id="NF005196">
    <property type="entry name" value="PRK06669.1-1"/>
    <property type="match status" value="1"/>
</dbReference>
<evidence type="ECO:0000256" key="2">
    <source>
        <dbReference type="ARBA" id="ARBA00006602"/>
    </source>
</evidence>
<evidence type="ECO:0000313" key="10">
    <source>
        <dbReference type="EMBL" id="CAD7286229.1"/>
    </source>
</evidence>
<keyword evidence="4" id="KW-0813">Transport</keyword>
<keyword evidence="7" id="KW-1006">Bacterial flagellum protein export</keyword>
<dbReference type="InterPro" id="IPR018035">
    <property type="entry name" value="Flagellar_FliH/T3SS_HrpE"/>
</dbReference>
<dbReference type="SUPFAM" id="SSF160527">
    <property type="entry name" value="V-type ATPase subunit E-like"/>
    <property type="match status" value="1"/>
</dbReference>
<evidence type="ECO:0000256" key="1">
    <source>
        <dbReference type="ARBA" id="ARBA00003041"/>
    </source>
</evidence>
<name>A0ABM8Q0A2_9BACT</name>
<comment type="similarity">
    <text evidence="2">Belongs to the FliH family.</text>
</comment>
<keyword evidence="11" id="KW-1185">Reference proteome</keyword>
<keyword evidence="6" id="KW-0653">Protein transport</keyword>
<evidence type="ECO:0000259" key="9">
    <source>
        <dbReference type="Pfam" id="PF02108"/>
    </source>
</evidence>
<dbReference type="RefSeq" id="WP_230055877.1">
    <property type="nucleotide sequence ID" value="NZ_CAJHOE010000001.1"/>
</dbReference>
<evidence type="ECO:0000256" key="4">
    <source>
        <dbReference type="ARBA" id="ARBA00022448"/>
    </source>
</evidence>
<keyword evidence="5" id="KW-1005">Bacterial flagellum biogenesis</keyword>
<proteinExistence type="inferred from homology"/>
<evidence type="ECO:0000256" key="8">
    <source>
        <dbReference type="SAM" id="Coils"/>
    </source>
</evidence>
<comment type="function">
    <text evidence="1">Needed for flagellar regrowth and assembly.</text>
</comment>
<accession>A0ABM8Q0A2</accession>
<evidence type="ECO:0000256" key="3">
    <source>
        <dbReference type="ARBA" id="ARBA00016507"/>
    </source>
</evidence>
<evidence type="ECO:0000313" key="11">
    <source>
        <dbReference type="Proteomes" id="UP000789359"/>
    </source>
</evidence>
<feature type="domain" description="Flagellar assembly protein FliH/Type III secretion system HrpE" evidence="9">
    <location>
        <begin position="151"/>
        <end position="265"/>
    </location>
</feature>
<protein>
    <recommendedName>
        <fullName evidence="3">Flagellar assembly protein FliH</fullName>
    </recommendedName>
</protein>
<dbReference type="PANTHER" id="PTHR34982:SF1">
    <property type="entry name" value="FLAGELLAR ASSEMBLY PROTEIN FLIH"/>
    <property type="match status" value="1"/>
</dbReference>
<sequence length="269" mass="29611">MKSSVITNEETAGHFVENYRFKVLLSSEGKGDAETMRVYEQNLENEKANQSSPEILPNDTQDVAQPQVVQAGFDSGFVEELLKKTDELSGNIIKLQMQIENQEAEFNRRLEAEVTRAKEDGIAQGIAQESERFNAELAALNERFGSSVSKLTNFYNTFEEFLKKTEDELGATAVNVAAQVIAKEVSTGSSNIAFALAKSLMSELKEAKNITLRVNPADANFLKEQFEQNAHVNIEADDAISKGGVVIISEAGNIDGSLETRLEKLKSLI</sequence>
<evidence type="ECO:0000256" key="6">
    <source>
        <dbReference type="ARBA" id="ARBA00022927"/>
    </source>
</evidence>
<organism evidence="10 11">
    <name type="scientific">Campylobacter suis</name>
    <dbReference type="NCBI Taxonomy" id="2790657"/>
    <lineage>
        <taxon>Bacteria</taxon>
        <taxon>Pseudomonadati</taxon>
        <taxon>Campylobacterota</taxon>
        <taxon>Epsilonproteobacteria</taxon>
        <taxon>Campylobacterales</taxon>
        <taxon>Campylobacteraceae</taxon>
        <taxon>Campylobacter</taxon>
    </lineage>
</organism>
<dbReference type="Proteomes" id="UP000789359">
    <property type="component" value="Unassembled WGS sequence"/>
</dbReference>
<comment type="caution">
    <text evidence="10">The sequence shown here is derived from an EMBL/GenBank/DDBJ whole genome shotgun (WGS) entry which is preliminary data.</text>
</comment>
<dbReference type="Pfam" id="PF02108">
    <property type="entry name" value="FliH"/>
    <property type="match status" value="1"/>
</dbReference>
<gene>
    <name evidence="10" type="ORF">LMG8286_00060</name>
</gene>